<dbReference type="AlphaFoldDB" id="A0A3P7MC01"/>
<protein>
    <submittedName>
        <fullName evidence="3">Uncharacterized protein</fullName>
    </submittedName>
</protein>
<feature type="coiled-coil region" evidence="1">
    <location>
        <begin position="777"/>
        <end position="804"/>
    </location>
</feature>
<feature type="compositionally biased region" description="Acidic residues" evidence="2">
    <location>
        <begin position="129"/>
        <end position="141"/>
    </location>
</feature>
<dbReference type="EMBL" id="UYYF01000252">
    <property type="protein sequence ID" value="VDM97318.1"/>
    <property type="molecule type" value="Genomic_DNA"/>
</dbReference>
<sequence>MKLYYCLLQGILKRSSSHSNFPREGVAEHNNSEHLHQFRQPSDQFSERSTSKIPKLTLTWSEKNAVTIYGDTTSDEATTETDEAQVPAIAPFSTTRETHLLPPQPVIRLNVRRDKNDKNLDRQTAILHDDEEEEEEEGEEEYVMREEFEDSQSRNFDDGQHEPDVSNEPDTELSSDTTSLGTSHIAGKWWFGKSTKNIPHCAKWGCGHGRHDKECTSDNGEYLTPTQRRSREIQHLRKQLKLAVSQLEDKDSHLNELRDRLRDLESVIGCTNTFSEQRQIMQRFKGLVENYEREKQMIINKHEIRVRQLIQEAVDARAEMMKIKVALKQLQDSKAEMEMKEISTMTEPFEDTSDSVVHPEANLASSSFPSSPQQILLQKSLINHLIREKSSILGRTYFSNANDSTRAAYENEAMVWRTKSAQLEIILKEQILKTQGINPELEKFRCENERLRLYIKKLETNASDFTMVDSGIETHLNTLSSVASTECYSQQCAEHKRQLLEENNRLLEKVEEQTLQFHEYEEDANLLRSSIHLMENENKKSFLAMEQMAKEIEERTAEVKAANMAVVRLQSEVATKTKAICYLEERHQVYRNTILDHHLVIKDECTEDWHRGFSDPRYVVNVSKRVQTDLTEEALRNKEVNFISLKDKLKELEEEFSSKKSDMLDRFKEIEQDLLAKSALVDLLSSQLEEADREAGKSFELHQKEREAFQAKICELGKIAENVPVLKFEIEKLQRERGLLEYQLRSAKEEYDASLEMTLAESLKKYQKQSNYWAEKVSALNENNELLRKENVSLKRAMDELKVRTHVGEADLAERLASSIDHISYLKKQLNRSTRDVQVDVHPRVVSKYVACRPNARHKMTNIEKGDLYDEVEERLKLCQSELITTRQQVESLQQRLVTSFILFKLIP</sequence>
<feature type="region of interest" description="Disordered" evidence="2">
    <location>
        <begin position="120"/>
        <end position="179"/>
    </location>
</feature>
<reference evidence="3 4" key="1">
    <citation type="submission" date="2018-11" db="EMBL/GenBank/DDBJ databases">
        <authorList>
            <consortium name="Pathogen Informatics"/>
        </authorList>
    </citation>
    <scope>NUCLEOTIDE SEQUENCE [LARGE SCALE GENOMIC DNA]</scope>
</reference>
<accession>A0A3P7MC01</accession>
<feature type="coiled-coil region" evidence="1">
    <location>
        <begin position="493"/>
        <end position="565"/>
    </location>
</feature>
<feature type="coiled-coil region" evidence="1">
    <location>
        <begin position="230"/>
        <end position="340"/>
    </location>
</feature>
<dbReference type="STRING" id="103827.A0A3P7MC01"/>
<keyword evidence="1" id="KW-0175">Coiled coil</keyword>
<dbReference type="Proteomes" id="UP000276776">
    <property type="component" value="Unassembled WGS sequence"/>
</dbReference>
<evidence type="ECO:0000256" key="2">
    <source>
        <dbReference type="SAM" id="MobiDB-lite"/>
    </source>
</evidence>
<name>A0A3P7MC01_THECL</name>
<evidence type="ECO:0000313" key="3">
    <source>
        <dbReference type="EMBL" id="VDM97318.1"/>
    </source>
</evidence>
<evidence type="ECO:0000313" key="4">
    <source>
        <dbReference type="Proteomes" id="UP000276776"/>
    </source>
</evidence>
<feature type="coiled-coil region" evidence="1">
    <location>
        <begin position="869"/>
        <end position="896"/>
    </location>
</feature>
<gene>
    <name evidence="3" type="ORF">TCLT_LOCUS1727</name>
</gene>
<proteinExistence type="predicted"/>
<feature type="coiled-coil region" evidence="1">
    <location>
        <begin position="635"/>
        <end position="662"/>
    </location>
</feature>
<evidence type="ECO:0000256" key="1">
    <source>
        <dbReference type="SAM" id="Coils"/>
    </source>
</evidence>
<organism evidence="3 4">
    <name type="scientific">Thelazia callipaeda</name>
    <name type="common">Oriental eyeworm</name>
    <name type="synonym">Parasitic nematode</name>
    <dbReference type="NCBI Taxonomy" id="103827"/>
    <lineage>
        <taxon>Eukaryota</taxon>
        <taxon>Metazoa</taxon>
        <taxon>Ecdysozoa</taxon>
        <taxon>Nematoda</taxon>
        <taxon>Chromadorea</taxon>
        <taxon>Rhabditida</taxon>
        <taxon>Spirurina</taxon>
        <taxon>Spiruromorpha</taxon>
        <taxon>Thelazioidea</taxon>
        <taxon>Thelaziidae</taxon>
        <taxon>Thelazia</taxon>
    </lineage>
</organism>
<feature type="compositionally biased region" description="Basic and acidic residues" evidence="2">
    <location>
        <begin position="142"/>
        <end position="164"/>
    </location>
</feature>
<keyword evidence="4" id="KW-1185">Reference proteome</keyword>
<dbReference type="OrthoDB" id="5807119at2759"/>